<protein>
    <submittedName>
        <fullName evidence="2">Uncharacterized protein</fullName>
    </submittedName>
</protein>
<evidence type="ECO:0000313" key="3">
    <source>
        <dbReference type="Proteomes" id="UP000683925"/>
    </source>
</evidence>
<dbReference type="Proteomes" id="UP000683925">
    <property type="component" value="Unassembled WGS sequence"/>
</dbReference>
<dbReference type="OrthoDB" id="290638at2759"/>
<gene>
    <name evidence="2" type="ORF">POCTA_138.1.T1500114</name>
</gene>
<dbReference type="AlphaFoldDB" id="A0A8S1Y9C3"/>
<dbReference type="OMA" id="DQFWISH"/>
<feature type="transmembrane region" description="Helical" evidence="1">
    <location>
        <begin position="160"/>
        <end position="181"/>
    </location>
</feature>
<proteinExistence type="predicted"/>
<evidence type="ECO:0000313" key="2">
    <source>
        <dbReference type="EMBL" id="CAD8210329.1"/>
    </source>
</evidence>
<evidence type="ECO:0000256" key="1">
    <source>
        <dbReference type="SAM" id="Phobius"/>
    </source>
</evidence>
<keyword evidence="1" id="KW-0472">Membrane</keyword>
<reference evidence="2" key="1">
    <citation type="submission" date="2021-01" db="EMBL/GenBank/DDBJ databases">
        <authorList>
            <consortium name="Genoscope - CEA"/>
            <person name="William W."/>
        </authorList>
    </citation>
    <scope>NUCLEOTIDE SEQUENCE</scope>
</reference>
<sequence>MIEEEDSTFRVIVILLNSLSLTFTIFMLLFICTIKQLHERQGHTIQIVLILECMYSFFLILSQFYFDETDVYETTFLVSTDGAGCLTIGILNVFTSFAYFTNINLYSLESVGILSSSFTKNYKIRHLAVVSGSTFFALLALLSKAIGFNKIGMCSLLPGNLFTVFLLILTSVTFIIIVWTCTQIHRLRKVLGKDLTSHIQEKKYKVNLVYIITFLIIRILPALVLTIISLADSDTQTYTAAFYVLAIPMSLGGVCLSLIRSQEPTIQDYLNRRMQRQKSGIVELSLPKVEVRALSDTISNLSTESQIIKTHYFSYLQGTTRDNSVAYRKTCLDNEELVAKLTSQMENNQTKLKLSEFLLVFKIIREMNIDVIVPSITSTLTHYHMKHMRQRILYFDNDASLNASEIVCTSYSESVFLQIQSIDSFMTSFDEQSNKVFVESLHNSRLKLQTNILTTYDGEVLISIINNQAKRYLTRHLLSAIYNLSTQAQKSFIPPMIGLYSIVNESNQYTILIQRNLLNAIMLEQQGFKIQGFFTYQLGQVDEEIKGGGNDIYAKIKMTPKVKQEFLNTLNQDLAILRDQFLWGYSFNVIYLEGEEKTNTLPSMYKTRNGYAVASLGGVLDQFWISHNESSAHPELYASQLAQQIDLLL</sequence>
<keyword evidence="1" id="KW-0812">Transmembrane</keyword>
<feature type="transmembrane region" description="Helical" evidence="1">
    <location>
        <begin position="127"/>
        <end position="148"/>
    </location>
</feature>
<comment type="caution">
    <text evidence="2">The sequence shown here is derived from an EMBL/GenBank/DDBJ whole genome shotgun (WGS) entry which is preliminary data.</text>
</comment>
<name>A0A8S1Y9C3_PAROT</name>
<dbReference type="EMBL" id="CAJJDP010000152">
    <property type="protein sequence ID" value="CAD8210329.1"/>
    <property type="molecule type" value="Genomic_DNA"/>
</dbReference>
<accession>A0A8S1Y9C3</accession>
<keyword evidence="1" id="KW-1133">Transmembrane helix</keyword>
<feature type="transmembrane region" description="Helical" evidence="1">
    <location>
        <begin position="12"/>
        <end position="32"/>
    </location>
</feature>
<feature type="transmembrane region" description="Helical" evidence="1">
    <location>
        <begin position="208"/>
        <end position="228"/>
    </location>
</feature>
<feature type="transmembrane region" description="Helical" evidence="1">
    <location>
        <begin position="240"/>
        <end position="259"/>
    </location>
</feature>
<organism evidence="2 3">
    <name type="scientific">Paramecium octaurelia</name>
    <dbReference type="NCBI Taxonomy" id="43137"/>
    <lineage>
        <taxon>Eukaryota</taxon>
        <taxon>Sar</taxon>
        <taxon>Alveolata</taxon>
        <taxon>Ciliophora</taxon>
        <taxon>Intramacronucleata</taxon>
        <taxon>Oligohymenophorea</taxon>
        <taxon>Peniculida</taxon>
        <taxon>Parameciidae</taxon>
        <taxon>Paramecium</taxon>
    </lineage>
</organism>
<feature type="transmembrane region" description="Helical" evidence="1">
    <location>
        <begin position="44"/>
        <end position="66"/>
    </location>
</feature>
<feature type="transmembrane region" description="Helical" evidence="1">
    <location>
        <begin position="86"/>
        <end position="106"/>
    </location>
</feature>
<keyword evidence="3" id="KW-1185">Reference proteome</keyword>